<feature type="transmembrane region" description="Helical" evidence="1">
    <location>
        <begin position="176"/>
        <end position="195"/>
    </location>
</feature>
<comment type="caution">
    <text evidence="2">The sequence shown here is derived from an EMBL/GenBank/DDBJ whole genome shotgun (WGS) entry which is preliminary data.</text>
</comment>
<feature type="transmembrane region" description="Helical" evidence="1">
    <location>
        <begin position="50"/>
        <end position="78"/>
    </location>
</feature>
<dbReference type="EMBL" id="JAVDTR010000013">
    <property type="protein sequence ID" value="MDR6725840.1"/>
    <property type="molecule type" value="Genomic_DNA"/>
</dbReference>
<organism evidence="2 3">
    <name type="scientific">Paenibacillus amylolyticus</name>
    <dbReference type="NCBI Taxonomy" id="1451"/>
    <lineage>
        <taxon>Bacteria</taxon>
        <taxon>Bacillati</taxon>
        <taxon>Bacillota</taxon>
        <taxon>Bacilli</taxon>
        <taxon>Bacillales</taxon>
        <taxon>Paenibacillaceae</taxon>
        <taxon>Paenibacillus</taxon>
    </lineage>
</organism>
<keyword evidence="1" id="KW-0472">Membrane</keyword>
<evidence type="ECO:0000313" key="3">
    <source>
        <dbReference type="Proteomes" id="UP001254832"/>
    </source>
</evidence>
<proteinExistence type="predicted"/>
<evidence type="ECO:0000313" key="2">
    <source>
        <dbReference type="EMBL" id="MDR6725840.1"/>
    </source>
</evidence>
<keyword evidence="1" id="KW-1133">Transmembrane helix</keyword>
<feature type="transmembrane region" description="Helical" evidence="1">
    <location>
        <begin position="201"/>
        <end position="219"/>
    </location>
</feature>
<gene>
    <name evidence="2" type="ORF">J2W91_004342</name>
</gene>
<evidence type="ECO:0000256" key="1">
    <source>
        <dbReference type="SAM" id="Phobius"/>
    </source>
</evidence>
<feature type="transmembrane region" description="Helical" evidence="1">
    <location>
        <begin position="149"/>
        <end position="169"/>
    </location>
</feature>
<keyword evidence="1" id="KW-0812">Transmembrane</keyword>
<feature type="transmembrane region" description="Helical" evidence="1">
    <location>
        <begin position="18"/>
        <end position="38"/>
    </location>
</feature>
<sequence>MLKLIELEMRKHHFSKNLIAAGIANIVIFGFLAMIAFVDWGADDYAYSNYSVSFMLIDICARATFIVFAGALLSKFIIQEYRNKTMNVMFTYPIKRHKIIAAKLIIIFGFTFCMIMFTNLLMGAILLTVNHYYPFIADALTVNEAWRLLLKYSISSLSAAAMALIPLYFGMRKKSVTATLVSSIILVFIICSGGSGSSLSLNSIIIIPITLGAIGLWIASLSMHRLETKDVN</sequence>
<dbReference type="AlphaFoldDB" id="A0AAP5LQL5"/>
<accession>A0AAP5LQL5</accession>
<dbReference type="Pfam" id="PF12730">
    <property type="entry name" value="ABC2_membrane_4"/>
    <property type="match status" value="1"/>
</dbReference>
<dbReference type="Proteomes" id="UP001254832">
    <property type="component" value="Unassembled WGS sequence"/>
</dbReference>
<protein>
    <submittedName>
        <fullName evidence="2">ABC-type transport system involved in multi-copper enzyme maturation permease subunit</fullName>
    </submittedName>
</protein>
<feature type="transmembrane region" description="Helical" evidence="1">
    <location>
        <begin position="99"/>
        <end position="129"/>
    </location>
</feature>
<name>A0AAP5LQL5_PAEAM</name>
<reference evidence="2" key="1">
    <citation type="submission" date="2023-07" db="EMBL/GenBank/DDBJ databases">
        <title>Sorghum-associated microbial communities from plants grown in Nebraska, USA.</title>
        <authorList>
            <person name="Schachtman D."/>
        </authorList>
    </citation>
    <scope>NUCLEOTIDE SEQUENCE</scope>
    <source>
        <strain evidence="2">BE80</strain>
    </source>
</reference>